<dbReference type="Gene3D" id="3.60.120.10">
    <property type="entry name" value="Anthranilate synthase"/>
    <property type="match status" value="1"/>
</dbReference>
<dbReference type="AlphaFoldDB" id="A0A540VWM1"/>
<proteinExistence type="predicted"/>
<protein>
    <recommendedName>
        <fullName evidence="1">Chorismate-utilising enzyme C-terminal domain-containing protein</fullName>
    </recommendedName>
</protein>
<dbReference type="InterPro" id="IPR005801">
    <property type="entry name" value="ADC_synthase"/>
</dbReference>
<accession>A0A540VWM1</accession>
<evidence type="ECO:0000313" key="2">
    <source>
        <dbReference type="EMBL" id="TQF01162.1"/>
    </source>
</evidence>
<evidence type="ECO:0000313" key="3">
    <source>
        <dbReference type="Proteomes" id="UP000319103"/>
    </source>
</evidence>
<dbReference type="PANTHER" id="PTHR42839:SF2">
    <property type="entry name" value="ISOCHORISMATE SYNTHASE ENTC"/>
    <property type="match status" value="1"/>
</dbReference>
<dbReference type="RefSeq" id="WP_141631897.1">
    <property type="nucleotide sequence ID" value="NZ_VIGB01000003.1"/>
</dbReference>
<dbReference type="InterPro" id="IPR015890">
    <property type="entry name" value="Chorismate_C"/>
</dbReference>
<comment type="caution">
    <text evidence="2">The sequence shown here is derived from an EMBL/GenBank/DDBJ whole genome shotgun (WGS) entry which is preliminary data.</text>
</comment>
<reference evidence="2 3" key="1">
    <citation type="submission" date="2019-06" db="EMBL/GenBank/DDBJ databases">
        <title>Description of Kitasatospora acidophila sp. nov. isolated from pine grove soil, and reclassification of Streptomyces novaecaesareae to Kitasatospora novaeceasareae comb. nov.</title>
        <authorList>
            <person name="Kim M.J."/>
        </authorList>
    </citation>
    <scope>NUCLEOTIDE SEQUENCE [LARGE SCALE GENOMIC DNA]</scope>
    <source>
        <strain evidence="2 3">MMS16-CNU292</strain>
    </source>
</reference>
<dbReference type="PANTHER" id="PTHR42839">
    <property type="entry name" value="ISOCHORISMATE SYNTHASE ENTC"/>
    <property type="match status" value="1"/>
</dbReference>
<organism evidence="2 3">
    <name type="scientific">Kitasatospora acidiphila</name>
    <dbReference type="NCBI Taxonomy" id="2567942"/>
    <lineage>
        <taxon>Bacteria</taxon>
        <taxon>Bacillati</taxon>
        <taxon>Actinomycetota</taxon>
        <taxon>Actinomycetes</taxon>
        <taxon>Kitasatosporales</taxon>
        <taxon>Streptomycetaceae</taxon>
        <taxon>Kitasatospora</taxon>
    </lineage>
</organism>
<sequence length="405" mass="43972">MSDLHTIPERARLATTARAWAHALAEHADPHEDLVVYGGPDSYLIGVGSSARLALDGTETDPWPAITDFLEHAAGAPVLGHLGSDLLRSLEPRLARADYPASWLSLPRLLFQVDATGPTVLRGRPSDAWETLRPRLAHTVRSVPLTDPSEQGRAAYEDAVRRALEWIGDSTDHRCTVARRVEVSTRFPLTRQLLTGPPPTQTSRLFYVRHGGFEMAGNSPELLVHGNLAAFRSYKLAGTYPRHPGTTDHDLAAAFVSDGKILAEHASALSAWRRSLRRLGAVVGAGTSVLDRARLRHLMTVLTVQSEHATLTDLLRAALPTPCNPPAGLSLLADIEPFPRGAYHGLVGRFQPGRLSLSQTLRTVFRTGGDTFTYVGAAVTRDSTPAGEWADTCHKLADIEIPMES</sequence>
<evidence type="ECO:0000259" key="1">
    <source>
        <dbReference type="Pfam" id="PF00425"/>
    </source>
</evidence>
<keyword evidence="3" id="KW-1185">Reference proteome</keyword>
<name>A0A540VWM1_9ACTN</name>
<dbReference type="SUPFAM" id="SSF56322">
    <property type="entry name" value="ADC synthase"/>
    <property type="match status" value="1"/>
</dbReference>
<feature type="domain" description="Chorismate-utilising enzyme C-terminal" evidence="1">
    <location>
        <begin position="154"/>
        <end position="395"/>
    </location>
</feature>
<gene>
    <name evidence="2" type="ORF">E6W39_01575</name>
</gene>
<dbReference type="Proteomes" id="UP000319103">
    <property type="component" value="Unassembled WGS sequence"/>
</dbReference>
<dbReference type="OrthoDB" id="9806579at2"/>
<dbReference type="Pfam" id="PF00425">
    <property type="entry name" value="Chorismate_bind"/>
    <property type="match status" value="1"/>
</dbReference>
<dbReference type="EMBL" id="VIGB01000003">
    <property type="protein sequence ID" value="TQF01162.1"/>
    <property type="molecule type" value="Genomic_DNA"/>
</dbReference>